<proteinExistence type="predicted"/>
<sequence>MENGCVGEEETTWGTWEELVLACAVQRHGLDSWDSVSMELQSTTSLPHPLTTPLICETKYRDLRCRFAPDSRDDDLDTWLEDLRRLRIAELRQEVQRYDVSILSLQLKVKKLEEEREQSSRENPHKPDLSGSKDEGLSDNKAEIGRAMDTYGVDIAAIKLESDRDNRSFNESNSTEREKTGEEEEEEDLKNQDDKDEKMGVLKPEVAESCNGSSEPNQQRMEESEESKENSSDVQSSASLTGSISLKRKRKGRRLDEITSLEPLDPFLTLSAAGMKLPPIVDVLKTIRSKRHSSFFEQSPPPRESQKYLSIVRQPMDLETIQSRVEKGSYSSSSSNLAFNRDLLLLINNALVFYPKFSLENEAALELQRLLSTELGKRTSPVDEVDILKPELERSDSLLTKQKASAPIVVCRKRSLMSTKPSSGSFSRKIDPVLPAVMPVSNLGQQSLMTVNSMNERPATGTRSLRRSKNIPSSHGSAATVISNKMQTPSSNDKPEDSKTDQIKNNYSGNSKNEGLTLTFTKKRSAADFLKRIKRNSPVGKSKNSVGNETKSTKGGEQKKKGGKGEKQNGSGMSKQGSKEESSPSKRNVGRPSKKGHMVSVEFVGKRGRESEDKEAAAAAAPPKRTRKLTRR</sequence>
<name>A0ACB9RVG8_9MYRT</name>
<accession>A0ACB9RVG8</accession>
<reference evidence="2" key="1">
    <citation type="journal article" date="2023" name="Front. Plant Sci.">
        <title>Chromosomal-level genome assembly of Melastoma candidum provides insights into trichome evolution.</title>
        <authorList>
            <person name="Zhong Y."/>
            <person name="Wu W."/>
            <person name="Sun C."/>
            <person name="Zou P."/>
            <person name="Liu Y."/>
            <person name="Dai S."/>
            <person name="Zhou R."/>
        </authorList>
    </citation>
    <scope>NUCLEOTIDE SEQUENCE [LARGE SCALE GENOMIC DNA]</scope>
</reference>
<evidence type="ECO:0000313" key="1">
    <source>
        <dbReference type="EMBL" id="KAI4382442.1"/>
    </source>
</evidence>
<gene>
    <name evidence="1" type="ORF">MLD38_008406</name>
</gene>
<evidence type="ECO:0000313" key="2">
    <source>
        <dbReference type="Proteomes" id="UP001057402"/>
    </source>
</evidence>
<keyword evidence="2" id="KW-1185">Reference proteome</keyword>
<comment type="caution">
    <text evidence="1">The sequence shown here is derived from an EMBL/GenBank/DDBJ whole genome shotgun (WGS) entry which is preliminary data.</text>
</comment>
<dbReference type="EMBL" id="CM042882">
    <property type="protein sequence ID" value="KAI4382442.1"/>
    <property type="molecule type" value="Genomic_DNA"/>
</dbReference>
<organism evidence="1 2">
    <name type="scientific">Melastoma candidum</name>
    <dbReference type="NCBI Taxonomy" id="119954"/>
    <lineage>
        <taxon>Eukaryota</taxon>
        <taxon>Viridiplantae</taxon>
        <taxon>Streptophyta</taxon>
        <taxon>Embryophyta</taxon>
        <taxon>Tracheophyta</taxon>
        <taxon>Spermatophyta</taxon>
        <taxon>Magnoliopsida</taxon>
        <taxon>eudicotyledons</taxon>
        <taxon>Gunneridae</taxon>
        <taxon>Pentapetalae</taxon>
        <taxon>rosids</taxon>
        <taxon>malvids</taxon>
        <taxon>Myrtales</taxon>
        <taxon>Melastomataceae</taxon>
        <taxon>Melastomatoideae</taxon>
        <taxon>Melastomateae</taxon>
        <taxon>Melastoma</taxon>
    </lineage>
</organism>
<dbReference type="Proteomes" id="UP001057402">
    <property type="component" value="Chromosome 3"/>
</dbReference>
<protein>
    <submittedName>
        <fullName evidence="1">Uncharacterized protein</fullName>
    </submittedName>
</protein>